<name>A0A0G1X554_UNCK3</name>
<keyword evidence="3" id="KW-0547">Nucleotide-binding</keyword>
<dbReference type="InterPro" id="IPR050566">
    <property type="entry name" value="Deoxyribonucleoside_kinase"/>
</dbReference>
<feature type="binding site" evidence="2">
    <location>
        <position position="87"/>
    </location>
    <ligand>
        <name>substrate</name>
    </ligand>
</feature>
<dbReference type="CDD" id="cd01673">
    <property type="entry name" value="dNK"/>
    <property type="match status" value="1"/>
</dbReference>
<feature type="binding site" evidence="2">
    <location>
        <position position="46"/>
    </location>
    <ligand>
        <name>substrate</name>
    </ligand>
</feature>
<gene>
    <name evidence="5" type="ORF">VF00_C0013G0005</name>
</gene>
<dbReference type="GO" id="GO:0005524">
    <property type="term" value="F:ATP binding"/>
    <property type="evidence" value="ECO:0007669"/>
    <property type="project" value="UniProtKB-KW"/>
</dbReference>
<evidence type="ECO:0000256" key="2">
    <source>
        <dbReference type="PIRSR" id="PIRSR000705-2"/>
    </source>
</evidence>
<sequence length="216" mass="24682">MEKYFVVVAGNMGSGKSTLVGKLSQKLNWQPIYEPVAENPYFDDFYRDKPAWAFHSQAFYLGNRLLQYPLIVESKKSVLQDRCVYEDAEVFAQTLYARGAISQRDWRTYLSLYQGIASLLPKPDLLLYLEASLGTLKVHIANRGRKAELAIDDKYLEDLQGAYARWIEGYQLSPVLKVPADSLDFVAEERHLDLIAQEMLDKLSGHETLEFIPPVN</sequence>
<keyword evidence="5" id="KW-0418">Kinase</keyword>
<feature type="binding site" evidence="2">
    <location>
        <position position="57"/>
    </location>
    <ligand>
        <name>substrate</name>
    </ligand>
</feature>
<evidence type="ECO:0000256" key="1">
    <source>
        <dbReference type="PIRSR" id="PIRSR000705-1"/>
    </source>
</evidence>
<comment type="caution">
    <text evidence="5">The sequence shown here is derived from an EMBL/GenBank/DDBJ whole genome shotgun (WGS) entry which is preliminary data.</text>
</comment>
<dbReference type="AlphaFoldDB" id="A0A0G1X554"/>
<keyword evidence="5" id="KW-0808">Transferase</keyword>
<proteinExistence type="predicted"/>
<evidence type="ECO:0000256" key="3">
    <source>
        <dbReference type="PIRSR" id="PIRSR000705-3"/>
    </source>
</evidence>
<accession>A0A0G1X554</accession>
<dbReference type="SUPFAM" id="SSF52540">
    <property type="entry name" value="P-loop containing nucleoside triphosphate hydrolases"/>
    <property type="match status" value="1"/>
</dbReference>
<feature type="domain" description="Deoxynucleoside kinase" evidence="4">
    <location>
        <begin position="7"/>
        <end position="199"/>
    </location>
</feature>
<dbReference type="PIRSF" id="PIRSF000705">
    <property type="entry name" value="DNK"/>
    <property type="match status" value="1"/>
</dbReference>
<dbReference type="GO" id="GO:0005737">
    <property type="term" value="C:cytoplasm"/>
    <property type="evidence" value="ECO:0007669"/>
    <property type="project" value="TreeGrafter"/>
</dbReference>
<dbReference type="InterPro" id="IPR031314">
    <property type="entry name" value="DNK_dom"/>
</dbReference>
<evidence type="ECO:0000313" key="6">
    <source>
        <dbReference type="Proteomes" id="UP000034913"/>
    </source>
</evidence>
<dbReference type="Gene3D" id="3.40.50.300">
    <property type="entry name" value="P-loop containing nucleotide triphosphate hydrolases"/>
    <property type="match status" value="1"/>
</dbReference>
<feature type="binding site" evidence="2">
    <location>
        <position position="148"/>
    </location>
    <ligand>
        <name>substrate</name>
    </ligand>
</feature>
<dbReference type="PANTHER" id="PTHR10513:SF35">
    <property type="entry name" value="DEOXYADENOSINE KINASE"/>
    <property type="match status" value="1"/>
</dbReference>
<organism evidence="5 6">
    <name type="scientific">candidate division Kazan bacterium GW2011_GWB1_52_7</name>
    <dbReference type="NCBI Taxonomy" id="1620414"/>
    <lineage>
        <taxon>Bacteria</taxon>
        <taxon>Bacteria division Kazan-3B-28</taxon>
    </lineage>
</organism>
<feature type="binding site" evidence="3">
    <location>
        <begin position="183"/>
        <end position="185"/>
    </location>
    <ligand>
        <name>ATP</name>
        <dbReference type="ChEBI" id="CHEBI:30616"/>
    </ligand>
</feature>
<dbReference type="Proteomes" id="UP000034913">
    <property type="component" value="Unassembled WGS sequence"/>
</dbReference>
<feature type="binding site" evidence="2">
    <location>
        <position position="82"/>
    </location>
    <ligand>
        <name>substrate</name>
    </ligand>
</feature>
<protein>
    <submittedName>
        <fullName evidence="5">Deoxyguanosine kinase / deoxyadenosine kinase subunit</fullName>
    </submittedName>
</protein>
<evidence type="ECO:0000313" key="5">
    <source>
        <dbReference type="EMBL" id="KKW26268.1"/>
    </source>
</evidence>
<reference evidence="5 6" key="1">
    <citation type="journal article" date="2015" name="Nature">
        <title>rRNA introns, odd ribosomes, and small enigmatic genomes across a large radiation of phyla.</title>
        <authorList>
            <person name="Brown C.T."/>
            <person name="Hug L.A."/>
            <person name="Thomas B.C."/>
            <person name="Sharon I."/>
            <person name="Castelle C.J."/>
            <person name="Singh A."/>
            <person name="Wilkins M.J."/>
            <person name="Williams K.H."/>
            <person name="Banfield J.F."/>
        </authorList>
    </citation>
    <scope>NUCLEOTIDE SEQUENCE [LARGE SCALE GENOMIC DNA]</scope>
</reference>
<feature type="binding site" evidence="3">
    <location>
        <begin position="10"/>
        <end position="18"/>
    </location>
    <ligand>
        <name>ATP</name>
        <dbReference type="ChEBI" id="CHEBI:30616"/>
    </ligand>
</feature>
<dbReference type="GO" id="GO:0019136">
    <property type="term" value="F:deoxynucleoside kinase activity"/>
    <property type="evidence" value="ECO:0007669"/>
    <property type="project" value="InterPro"/>
</dbReference>
<dbReference type="InterPro" id="IPR027417">
    <property type="entry name" value="P-loop_NTPase"/>
</dbReference>
<keyword evidence="3" id="KW-0067">ATP-binding</keyword>
<feature type="binding site" evidence="2">
    <location>
        <position position="34"/>
    </location>
    <ligand>
        <name>substrate</name>
    </ligand>
</feature>
<dbReference type="Pfam" id="PF01712">
    <property type="entry name" value="dNK"/>
    <property type="match status" value="1"/>
</dbReference>
<feature type="active site" description="Proton acceptor" evidence="1">
    <location>
        <position position="81"/>
    </location>
</feature>
<dbReference type="PANTHER" id="PTHR10513">
    <property type="entry name" value="DEOXYNUCLEOSIDE KINASE"/>
    <property type="match status" value="1"/>
</dbReference>
<dbReference type="InterPro" id="IPR002624">
    <property type="entry name" value="DCK/DGK"/>
</dbReference>
<dbReference type="EMBL" id="LCRB01000013">
    <property type="protein sequence ID" value="KKW26268.1"/>
    <property type="molecule type" value="Genomic_DNA"/>
</dbReference>
<evidence type="ECO:0000259" key="4">
    <source>
        <dbReference type="Pfam" id="PF01712"/>
    </source>
</evidence>